<protein>
    <recommendedName>
        <fullName evidence="5 12">Vacuolar protein sorting-associated protein 27</fullName>
    </recommendedName>
</protein>
<feature type="region of interest" description="Disordered" evidence="14">
    <location>
        <begin position="647"/>
        <end position="702"/>
    </location>
</feature>
<feature type="domain" description="VHS" evidence="16">
    <location>
        <begin position="25"/>
        <end position="149"/>
    </location>
</feature>
<evidence type="ECO:0000259" key="16">
    <source>
        <dbReference type="PROSITE" id="PS50179"/>
    </source>
</evidence>
<dbReference type="EMBL" id="MCBQ01017842">
    <property type="protein sequence ID" value="RKF59006.1"/>
    <property type="molecule type" value="Genomic_DNA"/>
</dbReference>
<dbReference type="Gene3D" id="1.20.5.1940">
    <property type="match status" value="1"/>
</dbReference>
<dbReference type="AlphaFoldDB" id="A0A420HNL0"/>
<evidence type="ECO:0000256" key="10">
    <source>
        <dbReference type="ARBA" id="ARBA00022833"/>
    </source>
</evidence>
<dbReference type="InterPro" id="IPR008942">
    <property type="entry name" value="ENTH_VHS"/>
</dbReference>
<feature type="compositionally biased region" description="Polar residues" evidence="14">
    <location>
        <begin position="591"/>
        <end position="617"/>
    </location>
</feature>
<feature type="compositionally biased region" description="Polar residues" evidence="14">
    <location>
        <begin position="291"/>
        <end position="302"/>
    </location>
</feature>
<dbReference type="Proteomes" id="UP000283383">
    <property type="component" value="Unassembled WGS sequence"/>
</dbReference>
<dbReference type="Pfam" id="PF00790">
    <property type="entry name" value="VHS"/>
    <property type="match status" value="1"/>
</dbReference>
<evidence type="ECO:0000313" key="18">
    <source>
        <dbReference type="Proteomes" id="UP000283383"/>
    </source>
</evidence>
<feature type="compositionally biased region" description="Polar residues" evidence="14">
    <location>
        <begin position="647"/>
        <end position="664"/>
    </location>
</feature>
<evidence type="ECO:0000256" key="3">
    <source>
        <dbReference type="ARBA" id="ARBA00008597"/>
    </source>
</evidence>
<evidence type="ECO:0000256" key="1">
    <source>
        <dbReference type="ARBA" id="ARBA00003067"/>
    </source>
</evidence>
<evidence type="ECO:0000256" key="14">
    <source>
        <dbReference type="SAM" id="MobiDB-lite"/>
    </source>
</evidence>
<dbReference type="GO" id="GO:0006623">
    <property type="term" value="P:protein targeting to vacuole"/>
    <property type="evidence" value="ECO:0007669"/>
    <property type="project" value="TreeGrafter"/>
</dbReference>
<dbReference type="GO" id="GO:0043328">
    <property type="term" value="P:protein transport to vacuole involved in ubiquitin-dependent protein catabolic process via the multivesicular body sorting pathway"/>
    <property type="evidence" value="ECO:0007669"/>
    <property type="project" value="TreeGrafter"/>
</dbReference>
<evidence type="ECO:0000313" key="17">
    <source>
        <dbReference type="EMBL" id="RKF59006.1"/>
    </source>
</evidence>
<dbReference type="FunFam" id="3.30.40.10:FF:000161">
    <property type="entry name" value="Vacuolar protein sorting-associated protein 27"/>
    <property type="match status" value="1"/>
</dbReference>
<dbReference type="GO" id="GO:0008270">
    <property type="term" value="F:zinc ion binding"/>
    <property type="evidence" value="ECO:0007669"/>
    <property type="project" value="UniProtKB-KW"/>
</dbReference>
<dbReference type="PANTHER" id="PTHR47794:SF1">
    <property type="entry name" value="VACUOLAR PROTEIN SORTING-ASSOCIATED PROTEIN 27"/>
    <property type="match status" value="1"/>
</dbReference>
<comment type="subcellular location">
    <subcellularLocation>
        <location evidence="2 12">Endosome membrane</location>
        <topology evidence="2 12">Peripheral membrane protein</topology>
        <orientation evidence="2 12">Cytoplasmic side</orientation>
    </subcellularLocation>
</comment>
<dbReference type="Pfam" id="PF02809">
    <property type="entry name" value="UIM"/>
    <property type="match status" value="2"/>
</dbReference>
<feature type="region of interest" description="Disordered" evidence="14">
    <location>
        <begin position="288"/>
        <end position="321"/>
    </location>
</feature>
<dbReference type="GO" id="GO:0010008">
    <property type="term" value="C:endosome membrane"/>
    <property type="evidence" value="ECO:0007669"/>
    <property type="project" value="UniProtKB-SubCell"/>
</dbReference>
<feature type="compositionally biased region" description="Polar residues" evidence="14">
    <location>
        <begin position="559"/>
        <end position="583"/>
    </location>
</feature>
<evidence type="ECO:0000256" key="11">
    <source>
        <dbReference type="ARBA" id="ARBA00023136"/>
    </source>
</evidence>
<dbReference type="FunFam" id="1.20.5.1940:FF:000001">
    <property type="entry name" value="Vacuolar protein sorting-associated protein 27"/>
    <property type="match status" value="1"/>
</dbReference>
<evidence type="ECO:0000256" key="7">
    <source>
        <dbReference type="ARBA" id="ARBA00022737"/>
    </source>
</evidence>
<dbReference type="SMART" id="SM00726">
    <property type="entry name" value="UIM"/>
    <property type="match status" value="2"/>
</dbReference>
<dbReference type="Pfam" id="PF01363">
    <property type="entry name" value="FYVE"/>
    <property type="match status" value="1"/>
</dbReference>
<keyword evidence="7" id="KW-0677">Repeat</keyword>
<evidence type="ECO:0000259" key="15">
    <source>
        <dbReference type="PROSITE" id="PS50178"/>
    </source>
</evidence>
<feature type="region of interest" description="Disordered" evidence="14">
    <location>
        <begin position="559"/>
        <end position="620"/>
    </location>
</feature>
<comment type="similarity">
    <text evidence="3 12">Belongs to the VPS27 family.</text>
</comment>
<sequence>MIAGWFASSSQLDEQIDKATSSSLEDIALNLEISDIIRSKTVGSKEAMRLLKKRLENKNPNTQLSTLNLTDTCVKNGGSHFLSEIASREYMDNLVSLLKAHGGAAVNQEVKTKILEIIQSWATATEGQHEFSYIGETYESLLRDGFHFPPKVDVARSMLVSCAPPEWTDSNVCMRCRTAFTFTNRKHHCRNCGNVFDHQCSSKTLPLPHLGIIQPVRVDDGCYVKLTNKSGGSTISSERSPMHGFSNQHRSTNLMQPRSARVDDVFDEDFKRALAMSLEEVKSHSGLRLLEQSNRSPRNVNANDPGKKQLSKLSSSEEDEDLKSAIAASIADMEEQKKKHSAKFKEHAQSPGTHIARNIAPPKNENSLTPVEVENINLFSNLVDRLQNQPPGAVLREPRIQELYENIGKLRPKLARTYGETMSKHDSLLDLHAKLSTVVRNYDRLLERRLLDTYSPNKASSYNTPQRAVLNSYPTISSDVNSATESFYTSHYQNNEKSLHQNAYGSNRNPLQYGSLASNSTAGIGQVAPRLEPTYSQYSQPRGTSDRLILQSSNIPEQAQAVQPLNPHTSNESSETIPTSGLDQNADAFYNSAQQPTPYSSVSQPSSFPLPNESTQPPIVEPTYHQQATTDPLTQKTSQQYPIRQTQIPHQNQQSFSRHQNASIHQLPPHQQQKSFQNHQQIPSQNQQQAYQQQKLTNPQQQWQVPLKLDKFSPDDLPSPPQHSLNKPIVEECLIEL</sequence>
<dbReference type="InterPro" id="IPR049425">
    <property type="entry name" value="Vps27_GAT-like"/>
</dbReference>
<organism evidence="17 18">
    <name type="scientific">Golovinomyces cichoracearum</name>
    <dbReference type="NCBI Taxonomy" id="62708"/>
    <lineage>
        <taxon>Eukaryota</taxon>
        <taxon>Fungi</taxon>
        <taxon>Dikarya</taxon>
        <taxon>Ascomycota</taxon>
        <taxon>Pezizomycotina</taxon>
        <taxon>Leotiomycetes</taxon>
        <taxon>Erysiphales</taxon>
        <taxon>Erysiphaceae</taxon>
        <taxon>Golovinomyces</taxon>
    </lineage>
</organism>
<evidence type="ECO:0000256" key="12">
    <source>
        <dbReference type="PIRNR" id="PIRNR036956"/>
    </source>
</evidence>
<keyword evidence="8 12" id="KW-0967">Endosome</keyword>
<dbReference type="PROSITE" id="PS50178">
    <property type="entry name" value="ZF_FYVE"/>
    <property type="match status" value="1"/>
</dbReference>
<dbReference type="STRING" id="62708.A0A420HNL0"/>
<dbReference type="Pfam" id="PF21356">
    <property type="entry name" value="Vps27_GAT-like"/>
    <property type="match status" value="1"/>
</dbReference>
<evidence type="ECO:0000256" key="6">
    <source>
        <dbReference type="ARBA" id="ARBA00022723"/>
    </source>
</evidence>
<feature type="region of interest" description="Disordered" evidence="14">
    <location>
        <begin position="333"/>
        <end position="365"/>
    </location>
</feature>
<feature type="compositionally biased region" description="Low complexity" evidence="14">
    <location>
        <begin position="671"/>
        <end position="698"/>
    </location>
</feature>
<feature type="domain" description="FYVE-type" evidence="15">
    <location>
        <begin position="167"/>
        <end position="227"/>
    </location>
</feature>
<evidence type="ECO:0000256" key="5">
    <source>
        <dbReference type="ARBA" id="ARBA00017753"/>
    </source>
</evidence>
<evidence type="ECO:0000256" key="4">
    <source>
        <dbReference type="ARBA" id="ARBA00011446"/>
    </source>
</evidence>
<dbReference type="CDD" id="cd15735">
    <property type="entry name" value="FYVE_spVPS27p_like"/>
    <property type="match status" value="1"/>
</dbReference>
<dbReference type="InterPro" id="IPR011011">
    <property type="entry name" value="Znf_FYVE_PHD"/>
</dbReference>
<dbReference type="SMART" id="SM00288">
    <property type="entry name" value="VHS"/>
    <property type="match status" value="1"/>
</dbReference>
<evidence type="ECO:0000256" key="8">
    <source>
        <dbReference type="ARBA" id="ARBA00022753"/>
    </source>
</evidence>
<dbReference type="Gene3D" id="6.10.140.100">
    <property type="match status" value="1"/>
</dbReference>
<dbReference type="InterPro" id="IPR013083">
    <property type="entry name" value="Znf_RING/FYVE/PHD"/>
</dbReference>
<evidence type="ECO:0000256" key="2">
    <source>
        <dbReference type="ARBA" id="ARBA00004125"/>
    </source>
</evidence>
<dbReference type="SUPFAM" id="SSF57903">
    <property type="entry name" value="FYVE/PHD zinc finger"/>
    <property type="match status" value="1"/>
</dbReference>
<dbReference type="Gene3D" id="3.30.40.10">
    <property type="entry name" value="Zinc/RING finger domain, C3HC4 (zinc finger)"/>
    <property type="match status" value="1"/>
</dbReference>
<comment type="function">
    <text evidence="1 12">Component of the ESCRT-0 complex which is the sorting receptor for ubiquitinated cargo proteins at the multivesicular body (MVB) and recruits ESCRT-I to the MVB outer membrane.</text>
</comment>
<dbReference type="GO" id="GO:0033565">
    <property type="term" value="C:ESCRT-0 complex"/>
    <property type="evidence" value="ECO:0007669"/>
    <property type="project" value="TreeGrafter"/>
</dbReference>
<evidence type="ECO:0000256" key="13">
    <source>
        <dbReference type="PROSITE-ProRule" id="PRU00091"/>
    </source>
</evidence>
<keyword evidence="10" id="KW-0862">Zinc</keyword>
<accession>A0A420HNL0</accession>
<dbReference type="PIRSF" id="PIRSF036956">
    <property type="entry name" value="Hrs_Vps27"/>
    <property type="match status" value="1"/>
</dbReference>
<dbReference type="SUPFAM" id="SSF48464">
    <property type="entry name" value="ENTH/VHS domain"/>
    <property type="match status" value="1"/>
</dbReference>
<dbReference type="FunFam" id="1.25.40.90:FF:000031">
    <property type="entry name" value="Vacuolar protein sorting-associated protein 27"/>
    <property type="match status" value="1"/>
</dbReference>
<keyword evidence="11 12" id="KW-0472">Membrane</keyword>
<dbReference type="GO" id="GO:0043130">
    <property type="term" value="F:ubiquitin binding"/>
    <property type="evidence" value="ECO:0007669"/>
    <property type="project" value="InterPro"/>
</dbReference>
<dbReference type="PANTHER" id="PTHR47794">
    <property type="entry name" value="VACUOLAR PROTEIN SORTING-ASSOCIATED PROTEIN 27"/>
    <property type="match status" value="1"/>
</dbReference>
<dbReference type="InterPro" id="IPR017073">
    <property type="entry name" value="HGS/VPS27"/>
</dbReference>
<keyword evidence="18" id="KW-1185">Reference proteome</keyword>
<keyword evidence="9 13" id="KW-0863">Zinc-finger</keyword>
<dbReference type="InterPro" id="IPR003903">
    <property type="entry name" value="UIM_dom"/>
</dbReference>
<dbReference type="PROSITE" id="PS50179">
    <property type="entry name" value="VHS"/>
    <property type="match status" value="1"/>
</dbReference>
<reference evidence="17 18" key="1">
    <citation type="journal article" date="2018" name="BMC Genomics">
        <title>Comparative genome analyses reveal sequence features reflecting distinct modes of host-adaptation between dicot and monocot powdery mildew.</title>
        <authorList>
            <person name="Wu Y."/>
            <person name="Ma X."/>
            <person name="Pan Z."/>
            <person name="Kale S.D."/>
            <person name="Song Y."/>
            <person name="King H."/>
            <person name="Zhang Q."/>
            <person name="Presley C."/>
            <person name="Deng X."/>
            <person name="Wei C.I."/>
            <person name="Xiao S."/>
        </authorList>
    </citation>
    <scope>NUCLEOTIDE SEQUENCE [LARGE SCALE GENOMIC DNA]</scope>
    <source>
        <strain evidence="17">UMSG3</strain>
    </source>
</reference>
<keyword evidence="6" id="KW-0479">Metal-binding</keyword>
<dbReference type="GO" id="GO:0032266">
    <property type="term" value="F:phosphatidylinositol-3-phosphate binding"/>
    <property type="evidence" value="ECO:0007669"/>
    <property type="project" value="TreeGrafter"/>
</dbReference>
<comment type="subunit">
    <text evidence="4 12">Component of the ESCRT-0 complex composed of HSE1 and VPS27.</text>
</comment>
<dbReference type="InterPro" id="IPR017455">
    <property type="entry name" value="Znf_FYVE-rel"/>
</dbReference>
<proteinExistence type="inferred from homology"/>
<comment type="caution">
    <text evidence="17">The sequence shown here is derived from an EMBL/GenBank/DDBJ whole genome shotgun (WGS) entry which is preliminary data.</text>
</comment>
<dbReference type="Gene3D" id="1.25.40.90">
    <property type="match status" value="1"/>
</dbReference>
<evidence type="ECO:0000256" key="9">
    <source>
        <dbReference type="ARBA" id="ARBA00022771"/>
    </source>
</evidence>
<gene>
    <name evidence="17" type="ORF">GcM3_178004</name>
</gene>
<dbReference type="CDD" id="cd16979">
    <property type="entry name" value="VHS_Vps27"/>
    <property type="match status" value="1"/>
</dbReference>
<dbReference type="InterPro" id="IPR000306">
    <property type="entry name" value="Znf_FYVE"/>
</dbReference>
<name>A0A420HNL0_9PEZI</name>
<dbReference type="CDD" id="cd21385">
    <property type="entry name" value="GAT_Vps27"/>
    <property type="match status" value="1"/>
</dbReference>
<dbReference type="SMART" id="SM00064">
    <property type="entry name" value="FYVE"/>
    <property type="match status" value="1"/>
</dbReference>
<dbReference type="InterPro" id="IPR002014">
    <property type="entry name" value="VHS_dom"/>
</dbReference>